<dbReference type="InParanoid" id="A0A2J6SJW5"/>
<accession>A0A2J6SJW5</accession>
<dbReference type="OrthoDB" id="3485856at2759"/>
<protein>
    <submittedName>
        <fullName evidence="2">Uncharacterized protein</fullName>
    </submittedName>
</protein>
<sequence>ASFQYFEAQYPGVILELSYSQKKKDLSRLANEYILGSDADIRVVISIDVEYKGSKKASVSMWRPRIGVNNVGEKELFVLFRDFVGNLIPDPQASLQLRLEDFGTEAFGAKFTDLTQNIYISAETLFTFLERAEAKARRLKQGEGLVRSTKPWVRKRRRDSTPAEHLDPDREGIFTEQEQRAAKKAMMDDGSYKASSSEAELE</sequence>
<feature type="compositionally biased region" description="Polar residues" evidence="1">
    <location>
        <begin position="193"/>
        <end position="202"/>
    </location>
</feature>
<evidence type="ECO:0000313" key="3">
    <source>
        <dbReference type="Proteomes" id="UP000235371"/>
    </source>
</evidence>
<feature type="non-terminal residue" evidence="2">
    <location>
        <position position="1"/>
    </location>
</feature>
<evidence type="ECO:0000313" key="2">
    <source>
        <dbReference type="EMBL" id="PMD51071.1"/>
    </source>
</evidence>
<reference evidence="2 3" key="1">
    <citation type="submission" date="2016-04" db="EMBL/GenBank/DDBJ databases">
        <title>A degradative enzymes factory behind the ericoid mycorrhizal symbiosis.</title>
        <authorList>
            <consortium name="DOE Joint Genome Institute"/>
            <person name="Martino E."/>
            <person name="Morin E."/>
            <person name="Grelet G."/>
            <person name="Kuo A."/>
            <person name="Kohler A."/>
            <person name="Daghino S."/>
            <person name="Barry K."/>
            <person name="Choi C."/>
            <person name="Cichocki N."/>
            <person name="Clum A."/>
            <person name="Copeland A."/>
            <person name="Hainaut M."/>
            <person name="Haridas S."/>
            <person name="Labutti K."/>
            <person name="Lindquist E."/>
            <person name="Lipzen A."/>
            <person name="Khouja H.-R."/>
            <person name="Murat C."/>
            <person name="Ohm R."/>
            <person name="Olson A."/>
            <person name="Spatafora J."/>
            <person name="Veneault-Fourrey C."/>
            <person name="Henrissat B."/>
            <person name="Grigoriev I."/>
            <person name="Martin F."/>
            <person name="Perotto S."/>
        </authorList>
    </citation>
    <scope>NUCLEOTIDE SEQUENCE [LARGE SCALE GENOMIC DNA]</scope>
    <source>
        <strain evidence="2 3">E</strain>
    </source>
</reference>
<proteinExistence type="predicted"/>
<dbReference type="Proteomes" id="UP000235371">
    <property type="component" value="Unassembled WGS sequence"/>
</dbReference>
<dbReference type="GeneID" id="36584296"/>
<dbReference type="EMBL" id="KZ613912">
    <property type="protein sequence ID" value="PMD51071.1"/>
    <property type="molecule type" value="Genomic_DNA"/>
</dbReference>
<gene>
    <name evidence="2" type="ORF">K444DRAFT_546383</name>
</gene>
<organism evidence="2 3">
    <name type="scientific">Hyaloscypha bicolor E</name>
    <dbReference type="NCBI Taxonomy" id="1095630"/>
    <lineage>
        <taxon>Eukaryota</taxon>
        <taxon>Fungi</taxon>
        <taxon>Dikarya</taxon>
        <taxon>Ascomycota</taxon>
        <taxon>Pezizomycotina</taxon>
        <taxon>Leotiomycetes</taxon>
        <taxon>Helotiales</taxon>
        <taxon>Hyaloscyphaceae</taxon>
        <taxon>Hyaloscypha</taxon>
        <taxon>Hyaloscypha bicolor</taxon>
    </lineage>
</organism>
<keyword evidence="3" id="KW-1185">Reference proteome</keyword>
<dbReference type="RefSeq" id="XP_024727975.1">
    <property type="nucleotide sequence ID" value="XM_024876217.1"/>
</dbReference>
<dbReference type="STRING" id="1095630.A0A2J6SJW5"/>
<name>A0A2J6SJW5_9HELO</name>
<feature type="compositionally biased region" description="Basic and acidic residues" evidence="1">
    <location>
        <begin position="159"/>
        <end position="191"/>
    </location>
</feature>
<evidence type="ECO:0000256" key="1">
    <source>
        <dbReference type="SAM" id="MobiDB-lite"/>
    </source>
</evidence>
<dbReference type="AlphaFoldDB" id="A0A2J6SJW5"/>
<feature type="region of interest" description="Disordered" evidence="1">
    <location>
        <begin position="150"/>
        <end position="202"/>
    </location>
</feature>